<name>A0A0E9W7X4_ANGAN</name>
<accession>A0A0E9W7X4</accession>
<sequence>MLFIFYKRFIISLPFIFLQRATYAEKFCIFLFLKEGKQACGIM</sequence>
<protein>
    <submittedName>
        <fullName evidence="1">Uncharacterized protein</fullName>
    </submittedName>
</protein>
<organism evidence="1">
    <name type="scientific">Anguilla anguilla</name>
    <name type="common">European freshwater eel</name>
    <name type="synonym">Muraena anguilla</name>
    <dbReference type="NCBI Taxonomy" id="7936"/>
    <lineage>
        <taxon>Eukaryota</taxon>
        <taxon>Metazoa</taxon>
        <taxon>Chordata</taxon>
        <taxon>Craniata</taxon>
        <taxon>Vertebrata</taxon>
        <taxon>Euteleostomi</taxon>
        <taxon>Actinopterygii</taxon>
        <taxon>Neopterygii</taxon>
        <taxon>Teleostei</taxon>
        <taxon>Anguilliformes</taxon>
        <taxon>Anguillidae</taxon>
        <taxon>Anguilla</taxon>
    </lineage>
</organism>
<reference evidence="1" key="1">
    <citation type="submission" date="2014-11" db="EMBL/GenBank/DDBJ databases">
        <authorList>
            <person name="Amaro Gonzalez C."/>
        </authorList>
    </citation>
    <scope>NUCLEOTIDE SEQUENCE</scope>
</reference>
<evidence type="ECO:0000313" key="1">
    <source>
        <dbReference type="EMBL" id="JAH85685.1"/>
    </source>
</evidence>
<dbReference type="EMBL" id="GBXM01022892">
    <property type="protein sequence ID" value="JAH85685.1"/>
    <property type="molecule type" value="Transcribed_RNA"/>
</dbReference>
<dbReference type="AlphaFoldDB" id="A0A0E9W7X4"/>
<reference evidence="1" key="2">
    <citation type="journal article" date="2015" name="Fish Shellfish Immunol.">
        <title>Early steps in the European eel (Anguilla anguilla)-Vibrio vulnificus interaction in the gills: Role of the RtxA13 toxin.</title>
        <authorList>
            <person name="Callol A."/>
            <person name="Pajuelo D."/>
            <person name="Ebbesson L."/>
            <person name="Teles M."/>
            <person name="MacKenzie S."/>
            <person name="Amaro C."/>
        </authorList>
    </citation>
    <scope>NUCLEOTIDE SEQUENCE</scope>
</reference>
<proteinExistence type="predicted"/>